<keyword evidence="6" id="KW-0004">4Fe-4S</keyword>
<keyword evidence="10 14" id="KW-0408">Iron</keyword>
<protein>
    <recommendedName>
        <fullName evidence="5 14">Adenine DNA glycosylase</fullName>
        <ecNumber evidence="4 14">3.2.2.31</ecNumber>
    </recommendedName>
</protein>
<evidence type="ECO:0000256" key="10">
    <source>
        <dbReference type="ARBA" id="ARBA00023004"/>
    </source>
</evidence>
<dbReference type="InterPro" id="IPR015797">
    <property type="entry name" value="NUDIX_hydrolase-like_dom_sf"/>
</dbReference>
<evidence type="ECO:0000256" key="9">
    <source>
        <dbReference type="ARBA" id="ARBA00022801"/>
    </source>
</evidence>
<keyword evidence="9" id="KW-0378">Hydrolase</keyword>
<dbReference type="InterPro" id="IPR029119">
    <property type="entry name" value="MutY_C"/>
</dbReference>
<dbReference type="PANTHER" id="PTHR42944">
    <property type="entry name" value="ADENINE DNA GLYCOSYLASE"/>
    <property type="match status" value="1"/>
</dbReference>
<dbReference type="InterPro" id="IPR003265">
    <property type="entry name" value="HhH-GPD_domain"/>
</dbReference>
<evidence type="ECO:0000313" key="16">
    <source>
        <dbReference type="EMBL" id="MBC3910487.1"/>
    </source>
</evidence>
<comment type="similarity">
    <text evidence="3 14">Belongs to the Nth/MutY family.</text>
</comment>
<dbReference type="RefSeq" id="WP_186955997.1">
    <property type="nucleotide sequence ID" value="NZ_JACOFX010000017.1"/>
</dbReference>
<comment type="function">
    <text evidence="2">Adenine glycosylase active on G-A mispairs. MutY also corrects error-prone DNA synthesis past GO lesions which are due to the oxidatively damaged form of guanine: 7,8-dihydro-8-oxoguanine (8-oxo-dGTP).</text>
</comment>
<evidence type="ECO:0000256" key="1">
    <source>
        <dbReference type="ARBA" id="ARBA00000843"/>
    </source>
</evidence>
<dbReference type="Gene3D" id="1.10.340.30">
    <property type="entry name" value="Hypothetical protein, domain 2"/>
    <property type="match status" value="1"/>
</dbReference>
<evidence type="ECO:0000256" key="7">
    <source>
        <dbReference type="ARBA" id="ARBA00022723"/>
    </source>
</evidence>
<dbReference type="SMART" id="SM00478">
    <property type="entry name" value="ENDO3c"/>
    <property type="match status" value="1"/>
</dbReference>
<dbReference type="InterPro" id="IPR005760">
    <property type="entry name" value="A/G_AdeGlyc_MutY"/>
</dbReference>
<proteinExistence type="inferred from homology"/>
<keyword evidence="11" id="KW-0411">Iron-sulfur</keyword>
<gene>
    <name evidence="16" type="primary">mutY</name>
    <name evidence="16" type="ORF">H8L47_23250</name>
</gene>
<keyword evidence="17" id="KW-1185">Reference proteome</keyword>
<dbReference type="SUPFAM" id="SSF48150">
    <property type="entry name" value="DNA-glycosylase"/>
    <property type="match status" value="1"/>
</dbReference>
<keyword evidence="13 14" id="KW-0326">Glycosidase</keyword>
<dbReference type="CDD" id="cd03431">
    <property type="entry name" value="NUDIX_DNA_Glycosylase_C-MutY"/>
    <property type="match status" value="1"/>
</dbReference>
<keyword evidence="12" id="KW-0234">DNA repair</keyword>
<name>A0ABR6ZGZ5_9BURK</name>
<comment type="cofactor">
    <cofactor evidence="14">
        <name>[4Fe-4S] cluster</name>
        <dbReference type="ChEBI" id="CHEBI:49883"/>
    </cofactor>
    <text evidence="14">Binds 1 [4Fe-4S] cluster.</text>
</comment>
<dbReference type="Gene3D" id="1.10.1670.10">
    <property type="entry name" value="Helix-hairpin-Helix base-excision DNA repair enzymes (C-terminal)"/>
    <property type="match status" value="1"/>
</dbReference>
<dbReference type="Proteomes" id="UP000646911">
    <property type="component" value="Unassembled WGS sequence"/>
</dbReference>
<accession>A0ABR6ZGZ5</accession>
<evidence type="ECO:0000256" key="2">
    <source>
        <dbReference type="ARBA" id="ARBA00002933"/>
    </source>
</evidence>
<sequence>MKSTASGSKADPQGQPQFATSPYFDPGFSATLVTWQKQHGRHGLPWQQSREAYRVWLSEIMLQQTQVTAVIPYYQRFLETFPTVFDLAAAPVEQVMEHWSGLGYYTRARNLHQCAKQVVDKYQGIFPADPAALQELPGIGRSTAAAITAFSYGTVAAILDGNVKRVFARVFGIDGYPGTKPVEDNMWLRAQALLPAQDIGAYTQGLMDLGATVCTRSSPKCPQCPFQPRCVAYAQGRTAELPVRKPKKAQKEKQVIMLLLQDGAEVWLERRPPTGIWGGLLSLPELAGMQETTEDTFSVDAQMTTVRARASYFGDIASIQVLPVFAHVFTHFKLHILPVHVQLKKRHLEVADNEHGWHALDDAAQLGLPAPVKTLLTSFGAQASLAFTD</sequence>
<dbReference type="InterPro" id="IPR000445">
    <property type="entry name" value="HhH_motif"/>
</dbReference>
<evidence type="ECO:0000256" key="12">
    <source>
        <dbReference type="ARBA" id="ARBA00023204"/>
    </source>
</evidence>
<evidence type="ECO:0000256" key="4">
    <source>
        <dbReference type="ARBA" id="ARBA00012045"/>
    </source>
</evidence>
<organism evidence="16 17">
    <name type="scientific">Undibacterium umbellatum</name>
    <dbReference type="NCBI Taxonomy" id="2762300"/>
    <lineage>
        <taxon>Bacteria</taxon>
        <taxon>Pseudomonadati</taxon>
        <taxon>Pseudomonadota</taxon>
        <taxon>Betaproteobacteria</taxon>
        <taxon>Burkholderiales</taxon>
        <taxon>Oxalobacteraceae</taxon>
        <taxon>Undibacterium</taxon>
    </lineage>
</organism>
<dbReference type="InterPro" id="IPR004035">
    <property type="entry name" value="Endouclease-III_FeS-bd_BS"/>
</dbReference>
<dbReference type="Pfam" id="PF14815">
    <property type="entry name" value="NUDIX_4"/>
    <property type="match status" value="1"/>
</dbReference>
<evidence type="ECO:0000256" key="3">
    <source>
        <dbReference type="ARBA" id="ARBA00008343"/>
    </source>
</evidence>
<dbReference type="Gene3D" id="3.90.79.10">
    <property type="entry name" value="Nucleoside Triphosphate Pyrophosphohydrolase"/>
    <property type="match status" value="1"/>
</dbReference>
<comment type="caution">
    <text evidence="16">The sequence shown here is derived from an EMBL/GenBank/DDBJ whole genome shotgun (WGS) entry which is preliminary data.</text>
</comment>
<dbReference type="EMBL" id="JACOFX010000017">
    <property type="protein sequence ID" value="MBC3910487.1"/>
    <property type="molecule type" value="Genomic_DNA"/>
</dbReference>
<dbReference type="InterPro" id="IPR044298">
    <property type="entry name" value="MIG/MutY"/>
</dbReference>
<dbReference type="InterPro" id="IPR023170">
    <property type="entry name" value="HhH_base_excis_C"/>
</dbReference>
<evidence type="ECO:0000256" key="5">
    <source>
        <dbReference type="ARBA" id="ARBA00022023"/>
    </source>
</evidence>
<evidence type="ECO:0000259" key="15">
    <source>
        <dbReference type="SMART" id="SM00478"/>
    </source>
</evidence>
<comment type="catalytic activity">
    <reaction evidence="1 14">
        <text>Hydrolyzes free adenine bases from 7,8-dihydro-8-oxoguanine:adenine mismatched double-stranded DNA, leaving an apurinic site.</text>
        <dbReference type="EC" id="3.2.2.31"/>
    </reaction>
</comment>
<dbReference type="Pfam" id="PF00633">
    <property type="entry name" value="HHH"/>
    <property type="match status" value="1"/>
</dbReference>
<keyword evidence="7" id="KW-0479">Metal-binding</keyword>
<dbReference type="CDD" id="cd00056">
    <property type="entry name" value="ENDO3c"/>
    <property type="match status" value="1"/>
</dbReference>
<evidence type="ECO:0000256" key="13">
    <source>
        <dbReference type="ARBA" id="ARBA00023295"/>
    </source>
</evidence>
<dbReference type="SUPFAM" id="SSF55811">
    <property type="entry name" value="Nudix"/>
    <property type="match status" value="1"/>
</dbReference>
<dbReference type="EC" id="3.2.2.31" evidence="4 14"/>
<evidence type="ECO:0000256" key="14">
    <source>
        <dbReference type="RuleBase" id="RU365096"/>
    </source>
</evidence>
<dbReference type="PANTHER" id="PTHR42944:SF1">
    <property type="entry name" value="ADENINE DNA GLYCOSYLASE"/>
    <property type="match status" value="1"/>
</dbReference>
<evidence type="ECO:0000313" key="17">
    <source>
        <dbReference type="Proteomes" id="UP000646911"/>
    </source>
</evidence>
<dbReference type="InterPro" id="IPR011257">
    <property type="entry name" value="DNA_glycosylase"/>
</dbReference>
<dbReference type="NCBIfam" id="TIGR01084">
    <property type="entry name" value="mutY"/>
    <property type="match status" value="1"/>
</dbReference>
<reference evidence="16 17" key="1">
    <citation type="submission" date="2020-08" db="EMBL/GenBank/DDBJ databases">
        <title>Novel species isolated from subtropical streams in China.</title>
        <authorList>
            <person name="Lu H."/>
        </authorList>
    </citation>
    <scope>NUCLEOTIDE SEQUENCE [LARGE SCALE GENOMIC DNA]</scope>
    <source>
        <strain evidence="16 17">NL8W</strain>
    </source>
</reference>
<evidence type="ECO:0000256" key="6">
    <source>
        <dbReference type="ARBA" id="ARBA00022485"/>
    </source>
</evidence>
<keyword evidence="8 14" id="KW-0227">DNA damage</keyword>
<feature type="domain" description="HhH-GPD" evidence="15">
    <location>
        <begin position="61"/>
        <end position="212"/>
    </location>
</feature>
<dbReference type="PROSITE" id="PS00764">
    <property type="entry name" value="ENDONUCLEASE_III_1"/>
    <property type="match status" value="1"/>
</dbReference>
<evidence type="ECO:0000256" key="8">
    <source>
        <dbReference type="ARBA" id="ARBA00022763"/>
    </source>
</evidence>
<dbReference type="Pfam" id="PF00730">
    <property type="entry name" value="HhH-GPD"/>
    <property type="match status" value="1"/>
</dbReference>
<evidence type="ECO:0000256" key="11">
    <source>
        <dbReference type="ARBA" id="ARBA00023014"/>
    </source>
</evidence>